<comment type="caution">
    <text evidence="1">The sequence shown here is derived from an EMBL/GenBank/DDBJ whole genome shotgun (WGS) entry which is preliminary data.</text>
</comment>
<organism evidence="1 2">
    <name type="scientific">Symbiodinium microadriaticum</name>
    <name type="common">Dinoflagellate</name>
    <name type="synonym">Zooxanthella microadriatica</name>
    <dbReference type="NCBI Taxonomy" id="2951"/>
    <lineage>
        <taxon>Eukaryota</taxon>
        <taxon>Sar</taxon>
        <taxon>Alveolata</taxon>
        <taxon>Dinophyceae</taxon>
        <taxon>Suessiales</taxon>
        <taxon>Symbiodiniaceae</taxon>
        <taxon>Symbiodinium</taxon>
    </lineage>
</organism>
<sequence length="816" mass="89139">MVFPGFGISVSLQCAHRLKAAHDPAVRLYQLQAALRLKASSLKAAVLCFRSGVLDIMEVLMRTFPEKTYDVTNCAEAYALCWLCICTRRTLELQSEEIVLKTSNCCVNSVQRRPYAQLNLLEHRSICFGLCNAINSDLAPIIEDAEGRSQGGGIVPGCGCDAAYVEEIVREMNLRKEGRGKVAQMRQQQYMLERITELSVKLPMLLKTLGVEYPPSDATLRRLFADSPPEMRPLMDVITMEPMRTFGTTNYDVTHCAQTCACTSRLLELGPDEASITTRQSITGSVMVAKTPYANIESVDAISSCCCLSLLTAGELTKPPGKPIDEAINPGCGCNAALIEQIRADLQARVEVRGNQGQIKQLEKMMMKFHDMAAELPLILDKIGADTSYPPKQETMSSVYGSTPPDLSNLAVAPHAAPSTDMPVKEYNVRNETLNCCSLVSTCGLAGCMTHTLTLEPEQAVIRFSNTCASSTERKPYAQLGSVDEYICCCIHSINGMSPGCCGTPSTVKEIAEELQARKVGRGNIAQLRNQENTMIRAIETDVRTDILLHTKGIEYPPSQQTLQAIYSSVPTLPPSGRDGQALHANASEQMDTKHYSIVNCFDQVCCCMSHKLELNDEEAIFRMSNCCMQMISREPYAQLGSVEPISGCMGLCKTVHTDKNHICPGCGCSHPLVNEIATELQHRKVKRGNIAQIRMQENLIIEVIKLGIKYDLILNKEGIQYPPTQAKMTSLFGSGAAIPDPNAPAPRRPSRNYVQVTVPAGLRAGDAFQVTSPLGGQFEVTVPAGVVEGQQIQVEIPDPNSARETELAPLAYNAS</sequence>
<name>A0A1Q9C2J3_SYMMI</name>
<dbReference type="AlphaFoldDB" id="A0A1Q9C2J3"/>
<accession>A0A1Q9C2J3</accession>
<gene>
    <name evidence="1" type="ORF">AK812_SmicGene42853</name>
</gene>
<evidence type="ECO:0000313" key="1">
    <source>
        <dbReference type="EMBL" id="OLP77127.1"/>
    </source>
</evidence>
<dbReference type="Proteomes" id="UP000186817">
    <property type="component" value="Unassembled WGS sequence"/>
</dbReference>
<evidence type="ECO:0000313" key="2">
    <source>
        <dbReference type="Proteomes" id="UP000186817"/>
    </source>
</evidence>
<keyword evidence="2" id="KW-1185">Reference proteome</keyword>
<dbReference type="OrthoDB" id="425374at2759"/>
<proteinExistence type="predicted"/>
<protein>
    <submittedName>
        <fullName evidence="1">Uncharacterized protein</fullName>
    </submittedName>
</protein>
<dbReference type="EMBL" id="LSRX01001841">
    <property type="protein sequence ID" value="OLP77127.1"/>
    <property type="molecule type" value="Genomic_DNA"/>
</dbReference>
<reference evidence="1 2" key="1">
    <citation type="submission" date="2016-02" db="EMBL/GenBank/DDBJ databases">
        <title>Genome analysis of coral dinoflagellate symbionts highlights evolutionary adaptations to a symbiotic lifestyle.</title>
        <authorList>
            <person name="Aranda M."/>
            <person name="Li Y."/>
            <person name="Liew Y.J."/>
            <person name="Baumgarten S."/>
            <person name="Simakov O."/>
            <person name="Wilson M."/>
            <person name="Piel J."/>
            <person name="Ashoor H."/>
            <person name="Bougouffa S."/>
            <person name="Bajic V.B."/>
            <person name="Ryu T."/>
            <person name="Ravasi T."/>
            <person name="Bayer T."/>
            <person name="Micklem G."/>
            <person name="Kim H."/>
            <person name="Bhak J."/>
            <person name="Lajeunesse T.C."/>
            <person name="Voolstra C.R."/>
        </authorList>
    </citation>
    <scope>NUCLEOTIDE SEQUENCE [LARGE SCALE GENOMIC DNA]</scope>
    <source>
        <strain evidence="1 2">CCMP2467</strain>
    </source>
</reference>